<organism evidence="5 6">
    <name type="scientific">Allacma fusca</name>
    <dbReference type="NCBI Taxonomy" id="39272"/>
    <lineage>
        <taxon>Eukaryota</taxon>
        <taxon>Metazoa</taxon>
        <taxon>Ecdysozoa</taxon>
        <taxon>Arthropoda</taxon>
        <taxon>Hexapoda</taxon>
        <taxon>Collembola</taxon>
        <taxon>Symphypleona</taxon>
        <taxon>Sminthuridae</taxon>
        <taxon>Allacma</taxon>
    </lineage>
</organism>
<accession>A0A8J2PD80</accession>
<keyword evidence="1" id="KW-0805">Transcription regulation</keyword>
<keyword evidence="6" id="KW-1185">Reference proteome</keyword>
<keyword evidence="2" id="KW-0804">Transcription</keyword>
<evidence type="ECO:0000313" key="5">
    <source>
        <dbReference type="EMBL" id="CAG7824517.1"/>
    </source>
</evidence>
<protein>
    <recommendedName>
        <fullName evidence="4">NR LBD domain-containing protein</fullName>
    </recommendedName>
</protein>
<evidence type="ECO:0000259" key="4">
    <source>
        <dbReference type="PROSITE" id="PS51843"/>
    </source>
</evidence>
<dbReference type="InterPro" id="IPR000536">
    <property type="entry name" value="Nucl_hrmn_rcpt_lig-bd"/>
</dbReference>
<evidence type="ECO:0000313" key="6">
    <source>
        <dbReference type="Proteomes" id="UP000708208"/>
    </source>
</evidence>
<sequence>TESVQSSQELKDSRFIAALQDQAQSTLIKYIGSTYPSQPLRFGKLLLLLPLLKSVKALTIEELFFRKTIGGIPIDRIICDMYKSGL</sequence>
<feature type="domain" description="NR LBD" evidence="4">
    <location>
        <begin position="1"/>
        <end position="85"/>
    </location>
</feature>
<dbReference type="EMBL" id="CAJVCH010533144">
    <property type="protein sequence ID" value="CAG7824517.1"/>
    <property type="molecule type" value="Genomic_DNA"/>
</dbReference>
<feature type="non-terminal residue" evidence="5">
    <location>
        <position position="1"/>
    </location>
</feature>
<gene>
    <name evidence="5" type="ORF">AFUS01_LOCUS34668</name>
</gene>
<evidence type="ECO:0000256" key="3">
    <source>
        <dbReference type="ARBA" id="ARBA00023170"/>
    </source>
</evidence>
<dbReference type="OrthoDB" id="5774777at2759"/>
<name>A0A8J2PD80_9HEXA</name>
<evidence type="ECO:0000256" key="2">
    <source>
        <dbReference type="ARBA" id="ARBA00023163"/>
    </source>
</evidence>
<dbReference type="Pfam" id="PF00104">
    <property type="entry name" value="Hormone_recep"/>
    <property type="match status" value="1"/>
</dbReference>
<evidence type="ECO:0000256" key="1">
    <source>
        <dbReference type="ARBA" id="ARBA00023015"/>
    </source>
</evidence>
<dbReference type="Proteomes" id="UP000708208">
    <property type="component" value="Unassembled WGS sequence"/>
</dbReference>
<reference evidence="5" key="1">
    <citation type="submission" date="2021-06" db="EMBL/GenBank/DDBJ databases">
        <authorList>
            <person name="Hodson N. C."/>
            <person name="Mongue J. A."/>
            <person name="Jaron S. K."/>
        </authorList>
    </citation>
    <scope>NUCLEOTIDE SEQUENCE</scope>
</reference>
<dbReference type="PANTHER" id="PTHR24083">
    <property type="entry name" value="NUCLEAR HORMONE RECEPTOR"/>
    <property type="match status" value="1"/>
</dbReference>
<comment type="caution">
    <text evidence="5">The sequence shown here is derived from an EMBL/GenBank/DDBJ whole genome shotgun (WGS) entry which is preliminary data.</text>
</comment>
<dbReference type="InterPro" id="IPR050274">
    <property type="entry name" value="Nuclear_hormone_rcpt_NR2"/>
</dbReference>
<proteinExistence type="predicted"/>
<dbReference type="AlphaFoldDB" id="A0A8J2PD80"/>
<keyword evidence="3" id="KW-0675">Receptor</keyword>
<dbReference type="PROSITE" id="PS51843">
    <property type="entry name" value="NR_LBD"/>
    <property type="match status" value="1"/>
</dbReference>